<gene>
    <name evidence="8" type="ORF">QEZ52_04715</name>
</gene>
<comment type="pathway">
    <text evidence="1">Plant hormone metabolism; auxin biosynthesis.</text>
</comment>
<evidence type="ECO:0000256" key="6">
    <source>
        <dbReference type="ARBA" id="ARBA00047321"/>
    </source>
</evidence>
<dbReference type="Proteomes" id="UP001623232">
    <property type="component" value="Chromosome"/>
</dbReference>
<evidence type="ECO:0000313" key="8">
    <source>
        <dbReference type="EMBL" id="WZK89856.1"/>
    </source>
</evidence>
<dbReference type="InterPro" id="IPR002937">
    <property type="entry name" value="Amino_oxidase"/>
</dbReference>
<feature type="domain" description="Amine oxidase" evidence="7">
    <location>
        <begin position="34"/>
        <end position="102"/>
    </location>
</feature>
<evidence type="ECO:0000259" key="7">
    <source>
        <dbReference type="Pfam" id="PF01593"/>
    </source>
</evidence>
<feature type="domain" description="Amine oxidase" evidence="7">
    <location>
        <begin position="226"/>
        <end position="405"/>
    </location>
</feature>
<keyword evidence="5" id="KW-0073">Auxin biosynthesis</keyword>
<comment type="catalytic activity">
    <reaction evidence="6">
        <text>L-tryptophan + O2 = indole-3-acetamide + CO2 + H2O</text>
        <dbReference type="Rhea" id="RHEA:16165"/>
        <dbReference type="ChEBI" id="CHEBI:15377"/>
        <dbReference type="ChEBI" id="CHEBI:15379"/>
        <dbReference type="ChEBI" id="CHEBI:16031"/>
        <dbReference type="ChEBI" id="CHEBI:16526"/>
        <dbReference type="ChEBI" id="CHEBI:57912"/>
        <dbReference type="EC" id="1.13.12.3"/>
    </reaction>
</comment>
<name>A0ABZ2XYY1_9RHOB</name>
<keyword evidence="9" id="KW-1185">Reference proteome</keyword>
<dbReference type="Pfam" id="PF01593">
    <property type="entry name" value="Amino_oxidase"/>
    <property type="match status" value="3"/>
</dbReference>
<dbReference type="Gene3D" id="3.50.50.60">
    <property type="entry name" value="FAD/NAD(P)-binding domain"/>
    <property type="match status" value="2"/>
</dbReference>
<dbReference type="SUPFAM" id="SSF51905">
    <property type="entry name" value="FAD/NAD(P)-binding domain"/>
    <property type="match status" value="2"/>
</dbReference>
<dbReference type="InterPro" id="IPR036188">
    <property type="entry name" value="FAD/NAD-bd_sf"/>
</dbReference>
<evidence type="ECO:0000256" key="4">
    <source>
        <dbReference type="ARBA" id="ARBA00017871"/>
    </source>
</evidence>
<accession>A0ABZ2XYY1</accession>
<evidence type="ECO:0000256" key="1">
    <source>
        <dbReference type="ARBA" id="ARBA00004814"/>
    </source>
</evidence>
<dbReference type="PRINTS" id="PR00419">
    <property type="entry name" value="ADXRDTASE"/>
</dbReference>
<proteinExistence type="inferred from homology"/>
<organism evidence="8 9">
    <name type="scientific">Aliisedimentitalea scapharcae</name>
    <dbReference type="NCBI Taxonomy" id="1524259"/>
    <lineage>
        <taxon>Bacteria</taxon>
        <taxon>Pseudomonadati</taxon>
        <taxon>Pseudomonadota</taxon>
        <taxon>Alphaproteobacteria</taxon>
        <taxon>Rhodobacterales</taxon>
        <taxon>Roseobacteraceae</taxon>
        <taxon>Aliisedimentitalea</taxon>
    </lineage>
</organism>
<evidence type="ECO:0000256" key="2">
    <source>
        <dbReference type="ARBA" id="ARBA00005833"/>
    </source>
</evidence>
<evidence type="ECO:0000256" key="5">
    <source>
        <dbReference type="ARBA" id="ARBA00023070"/>
    </source>
</evidence>
<dbReference type="EMBL" id="CP123584">
    <property type="protein sequence ID" value="WZK89856.1"/>
    <property type="molecule type" value="Genomic_DNA"/>
</dbReference>
<dbReference type="RefSeq" id="WP_406648318.1">
    <property type="nucleotide sequence ID" value="NZ_CP123584.1"/>
</dbReference>
<dbReference type="InterPro" id="IPR050281">
    <property type="entry name" value="Flavin_monoamine_oxidase"/>
</dbReference>
<evidence type="ECO:0000313" key="9">
    <source>
        <dbReference type="Proteomes" id="UP001623232"/>
    </source>
</evidence>
<comment type="similarity">
    <text evidence="2">Belongs to the tryptophan 2-monooxygenase family.</text>
</comment>
<dbReference type="PANTHER" id="PTHR10742:SF410">
    <property type="entry name" value="LYSINE-SPECIFIC HISTONE DEMETHYLASE 2"/>
    <property type="match status" value="1"/>
</dbReference>
<dbReference type="Gene3D" id="3.90.660.10">
    <property type="match status" value="1"/>
</dbReference>
<dbReference type="EC" id="1.13.12.3" evidence="3"/>
<dbReference type="PANTHER" id="PTHR10742">
    <property type="entry name" value="FLAVIN MONOAMINE OXIDASE"/>
    <property type="match status" value="1"/>
</dbReference>
<protein>
    <recommendedName>
        <fullName evidence="4">Tryptophan 2-monooxygenase</fullName>
        <ecNumber evidence="3">1.13.12.3</ecNumber>
    </recommendedName>
</protein>
<reference evidence="8 9" key="1">
    <citation type="submission" date="2023-04" db="EMBL/GenBank/DDBJ databases">
        <title>Complete genome sequence of Alisedimentitalea scapharcae.</title>
        <authorList>
            <person name="Rong J.-C."/>
            <person name="Yi M.-L."/>
            <person name="Zhao Q."/>
        </authorList>
    </citation>
    <scope>NUCLEOTIDE SEQUENCE [LARGE SCALE GENOMIC DNA]</scope>
    <source>
        <strain evidence="8 9">KCTC 42119</strain>
    </source>
</reference>
<evidence type="ECO:0000256" key="3">
    <source>
        <dbReference type="ARBA" id="ARBA00012535"/>
    </source>
</evidence>
<sequence length="406" mass="44643">MKRREVLGGVATGVIAGFIPWRGATAGNHRLKGYLRTNWSRDPFAMGSYSFAAKGAKRSDRRHLRDALGTRVFFAGEATDPRQHATVHAAFETGQRAAQDVLHQGQTNVAIVGAGMSGLSAAHFLAARGVRVQVFEARGRIGGRIWTDQSLGIPLDMGASWIHGTRGNPLSKLSDARNLPRIATDDSYLIRGKNGTIIADRDAPDWLENVVSIQHDAAADYSQINVWAAMQQDEYDGAEVIFPNGYAQIFGALAGNYDVHLSRPVKRISYDTTSVTLTLKTGASQRFDAVIVTVPLGVLKRETIQFDPPLPKQKREAIRRIGMGTLDKVYLQFDQVFWDKEVTWIATPENGLHRGHFNGWLNLYKYIRKPVIVGFNGGPPAIALSALSDRDIVGQAVQTLNLAYPR</sequence>
<dbReference type="SUPFAM" id="SSF54373">
    <property type="entry name" value="FAD-linked reductases, C-terminal domain"/>
    <property type="match status" value="1"/>
</dbReference>
<feature type="domain" description="Amine oxidase" evidence="7">
    <location>
        <begin position="116"/>
        <end position="176"/>
    </location>
</feature>